<dbReference type="PANTHER" id="PTHR35788">
    <property type="entry name" value="EXPORTED PROTEIN-RELATED"/>
    <property type="match status" value="1"/>
</dbReference>
<organism evidence="4 5">
    <name type="scientific">Paenibacillus lentus</name>
    <dbReference type="NCBI Taxonomy" id="1338368"/>
    <lineage>
        <taxon>Bacteria</taxon>
        <taxon>Bacillati</taxon>
        <taxon>Bacillota</taxon>
        <taxon>Bacilli</taxon>
        <taxon>Bacillales</taxon>
        <taxon>Paenibacillaceae</taxon>
        <taxon>Paenibacillus</taxon>
    </lineage>
</organism>
<keyword evidence="1" id="KW-0732">Signal</keyword>
<gene>
    <name evidence="4" type="ORF">EIM92_06770</name>
</gene>
<feature type="compositionally biased region" description="Basic and acidic residues" evidence="2">
    <location>
        <begin position="476"/>
        <end position="498"/>
    </location>
</feature>
<protein>
    <submittedName>
        <fullName evidence="4">Vancomycin resistance protein</fullName>
    </submittedName>
</protein>
<dbReference type="OrthoDB" id="9813301at2"/>
<dbReference type="AlphaFoldDB" id="A0A3Q8SA54"/>
<dbReference type="InterPro" id="IPR007391">
    <property type="entry name" value="Vancomycin_resist_VanW"/>
</dbReference>
<dbReference type="KEGG" id="plen:EIM92_06770"/>
<keyword evidence="5" id="KW-1185">Reference proteome</keyword>
<feature type="region of interest" description="Disordered" evidence="2">
    <location>
        <begin position="469"/>
        <end position="523"/>
    </location>
</feature>
<evidence type="ECO:0000259" key="3">
    <source>
        <dbReference type="PROSITE" id="PS51109"/>
    </source>
</evidence>
<sequence length="523" mass="58314">MKKLHLITTLLSSALLLGSIFFGALYLYTNRDSVPPAVTINGVDISEMDGNEATALIEEMIRSLEEEKVVVMVQRTEVDSTWKQLGVRYDANHLYDALARLHHGTLWERAKARWHFPKSWKLRITFDEKILRKLFPPAWEQSQFGRPVNAVRLISAEDIITYLPGHSVQRIDWKTFEALVWEHSPKELPEEVQNELLQQYKLQAPTPSGQTPQAKERRSLVLQAPLYTMHPQVTMDSLQREGIKRKVAQFTTDLQGSGDGRRHNVGAAARTIHGMVLAPGDTFDYEQVIKAAEDKYGFREAPVIFGGKLVPGVGGGICQVSSTLYNAVILAGLDIVERRNHTLPVSYVPKGLDATFARGYINFRFKNSSDRHLLIQSDIKNDQLTVKLFGDRPDDITYDVESFTTKTITAPIKYVTNPTLSPGSQEILVEGKPGFVVESYRIKKVAGRPVDKTLLSRDTYPSQPTVIAIYGDEDGSDRSNDDRGDGGSDKAKTNDAPEKVSPQSPGTEVPKVILEDGVSGPNF</sequence>
<dbReference type="Pfam" id="PF04294">
    <property type="entry name" value="VanW"/>
    <property type="match status" value="1"/>
</dbReference>
<feature type="domain" description="G5" evidence="3">
    <location>
        <begin position="394"/>
        <end position="474"/>
    </location>
</feature>
<evidence type="ECO:0000256" key="2">
    <source>
        <dbReference type="SAM" id="MobiDB-lite"/>
    </source>
</evidence>
<evidence type="ECO:0000313" key="4">
    <source>
        <dbReference type="EMBL" id="AZK45943.1"/>
    </source>
</evidence>
<dbReference type="EMBL" id="CP034248">
    <property type="protein sequence ID" value="AZK45943.1"/>
    <property type="molecule type" value="Genomic_DNA"/>
</dbReference>
<dbReference type="InterPro" id="IPR011098">
    <property type="entry name" value="G5_dom"/>
</dbReference>
<dbReference type="Proteomes" id="UP000273145">
    <property type="component" value="Chromosome"/>
</dbReference>
<dbReference type="PANTHER" id="PTHR35788:SF1">
    <property type="entry name" value="EXPORTED PROTEIN"/>
    <property type="match status" value="1"/>
</dbReference>
<dbReference type="RefSeq" id="WP_125082035.1">
    <property type="nucleotide sequence ID" value="NZ_CP034248.1"/>
</dbReference>
<dbReference type="InterPro" id="IPR052913">
    <property type="entry name" value="Glycopeptide_resist_protein"/>
</dbReference>
<accession>A0A3Q8SA54</accession>
<name>A0A3Q8SA54_9BACL</name>
<dbReference type="PROSITE" id="PS51109">
    <property type="entry name" value="G5"/>
    <property type="match status" value="1"/>
</dbReference>
<dbReference type="Gene3D" id="2.20.230.10">
    <property type="entry name" value="Resuscitation-promoting factor rpfb"/>
    <property type="match status" value="1"/>
</dbReference>
<evidence type="ECO:0000256" key="1">
    <source>
        <dbReference type="ARBA" id="ARBA00022729"/>
    </source>
</evidence>
<dbReference type="Pfam" id="PF07501">
    <property type="entry name" value="G5"/>
    <property type="match status" value="1"/>
</dbReference>
<evidence type="ECO:0000313" key="5">
    <source>
        <dbReference type="Proteomes" id="UP000273145"/>
    </source>
</evidence>
<reference evidence="4 5" key="1">
    <citation type="submission" date="2018-11" db="EMBL/GenBank/DDBJ databases">
        <title>Genome sequencing of Paenibacillus lentus DSM25539(T).</title>
        <authorList>
            <person name="Kook J.-K."/>
            <person name="Park S.-N."/>
            <person name="Lim Y.K."/>
        </authorList>
    </citation>
    <scope>NUCLEOTIDE SEQUENCE [LARGE SCALE GENOMIC DNA]</scope>
    <source>
        <strain evidence="4 5">DSM 25539</strain>
    </source>
</reference>
<proteinExistence type="predicted"/>
<dbReference type="SMART" id="SM01208">
    <property type="entry name" value="G5"/>
    <property type="match status" value="1"/>
</dbReference>